<gene>
    <name evidence="1" type="ORF">LCGC14_2703450</name>
</gene>
<reference evidence="1" key="1">
    <citation type="journal article" date="2015" name="Nature">
        <title>Complex archaea that bridge the gap between prokaryotes and eukaryotes.</title>
        <authorList>
            <person name="Spang A."/>
            <person name="Saw J.H."/>
            <person name="Jorgensen S.L."/>
            <person name="Zaremba-Niedzwiedzka K."/>
            <person name="Martijn J."/>
            <person name="Lind A.E."/>
            <person name="van Eijk R."/>
            <person name="Schleper C."/>
            <person name="Guy L."/>
            <person name="Ettema T.J."/>
        </authorList>
    </citation>
    <scope>NUCLEOTIDE SEQUENCE</scope>
</reference>
<sequence>MYELSIVLTEVGPVVEGESKKETVVKHSTIAAYNDSKEAVAFFNATVESSIETNSQENVCDRYYD</sequence>
<name>A0A0F9BP99_9ZZZZ</name>
<dbReference type="EMBL" id="LAZR01048234">
    <property type="protein sequence ID" value="KKK92384.1"/>
    <property type="molecule type" value="Genomic_DNA"/>
</dbReference>
<dbReference type="AlphaFoldDB" id="A0A0F9BP99"/>
<accession>A0A0F9BP99</accession>
<comment type="caution">
    <text evidence="1">The sequence shown here is derived from an EMBL/GenBank/DDBJ whole genome shotgun (WGS) entry which is preliminary data.</text>
</comment>
<evidence type="ECO:0000313" key="1">
    <source>
        <dbReference type="EMBL" id="KKK92384.1"/>
    </source>
</evidence>
<proteinExistence type="predicted"/>
<protein>
    <submittedName>
        <fullName evidence="1">Uncharacterized protein</fullName>
    </submittedName>
</protein>
<organism evidence="1">
    <name type="scientific">marine sediment metagenome</name>
    <dbReference type="NCBI Taxonomy" id="412755"/>
    <lineage>
        <taxon>unclassified sequences</taxon>
        <taxon>metagenomes</taxon>
        <taxon>ecological metagenomes</taxon>
    </lineage>
</organism>